<dbReference type="Proteomes" id="UP001157418">
    <property type="component" value="Unassembled WGS sequence"/>
</dbReference>
<reference evidence="5 6" key="1">
    <citation type="submission" date="2022-01" db="EMBL/GenBank/DDBJ databases">
        <authorList>
            <person name="Xiong W."/>
            <person name="Schranz E."/>
        </authorList>
    </citation>
    <scope>NUCLEOTIDE SEQUENCE [LARGE SCALE GENOMIC DNA]</scope>
</reference>
<gene>
    <name evidence="5" type="ORF">LVIROSA_LOCUS19192</name>
</gene>
<keyword evidence="6" id="KW-1185">Reference proteome</keyword>
<sequence>MLNKLRNDQERLTEDSEMEEFEDMSMEDFASDLLKGYVWIEGRGIGKNAREDVKVVEYTKRTGKEGTAAAFLGFSGATPYREQRR</sequence>
<dbReference type="InterPro" id="IPR045166">
    <property type="entry name" value="Spp2-like"/>
</dbReference>
<feature type="region of interest" description="Disordered" evidence="3">
    <location>
        <begin position="1"/>
        <end position="21"/>
    </location>
</feature>
<dbReference type="AlphaFoldDB" id="A0AAU9MXJ5"/>
<evidence type="ECO:0000256" key="3">
    <source>
        <dbReference type="SAM" id="MobiDB-lite"/>
    </source>
</evidence>
<comment type="caution">
    <text evidence="5">The sequence shown here is derived from an EMBL/GenBank/DDBJ whole genome shotgun (WGS) entry which is preliminary data.</text>
</comment>
<dbReference type="Pfam" id="PF12656">
    <property type="entry name" value="G-patch_2"/>
    <property type="match status" value="1"/>
</dbReference>
<comment type="subcellular location">
    <subcellularLocation>
        <location evidence="1">Nucleus</location>
    </subcellularLocation>
</comment>
<evidence type="ECO:0000259" key="4">
    <source>
        <dbReference type="Pfam" id="PF12656"/>
    </source>
</evidence>
<dbReference type="GO" id="GO:0005681">
    <property type="term" value="C:spliceosomal complex"/>
    <property type="evidence" value="ECO:0007669"/>
    <property type="project" value="TreeGrafter"/>
</dbReference>
<feature type="compositionally biased region" description="Basic and acidic residues" evidence="3">
    <location>
        <begin position="1"/>
        <end position="14"/>
    </location>
</feature>
<accession>A0AAU9MXJ5</accession>
<protein>
    <recommendedName>
        <fullName evidence="4">Spp2/MOS2 G-patch domain-containing protein</fullName>
    </recommendedName>
</protein>
<dbReference type="EMBL" id="CAKMRJ010003334">
    <property type="protein sequence ID" value="CAH1432549.1"/>
    <property type="molecule type" value="Genomic_DNA"/>
</dbReference>
<evidence type="ECO:0000256" key="2">
    <source>
        <dbReference type="ARBA" id="ARBA00023242"/>
    </source>
</evidence>
<evidence type="ECO:0000313" key="6">
    <source>
        <dbReference type="Proteomes" id="UP001157418"/>
    </source>
</evidence>
<evidence type="ECO:0000256" key="1">
    <source>
        <dbReference type="ARBA" id="ARBA00004123"/>
    </source>
</evidence>
<organism evidence="5 6">
    <name type="scientific">Lactuca virosa</name>
    <dbReference type="NCBI Taxonomy" id="75947"/>
    <lineage>
        <taxon>Eukaryota</taxon>
        <taxon>Viridiplantae</taxon>
        <taxon>Streptophyta</taxon>
        <taxon>Embryophyta</taxon>
        <taxon>Tracheophyta</taxon>
        <taxon>Spermatophyta</taxon>
        <taxon>Magnoliopsida</taxon>
        <taxon>eudicotyledons</taxon>
        <taxon>Gunneridae</taxon>
        <taxon>Pentapetalae</taxon>
        <taxon>asterids</taxon>
        <taxon>campanulids</taxon>
        <taxon>Asterales</taxon>
        <taxon>Asteraceae</taxon>
        <taxon>Cichorioideae</taxon>
        <taxon>Cichorieae</taxon>
        <taxon>Lactucinae</taxon>
        <taxon>Lactuca</taxon>
    </lineage>
</organism>
<keyword evidence="2" id="KW-0539">Nucleus</keyword>
<dbReference type="InterPro" id="IPR026822">
    <property type="entry name" value="Spp2/MOS2_G-patch"/>
</dbReference>
<feature type="domain" description="Spp2/MOS2 G-patch" evidence="4">
    <location>
        <begin position="14"/>
        <end position="66"/>
    </location>
</feature>
<dbReference type="PANTHER" id="PTHR15818:SF2">
    <property type="entry name" value="G-PATCH DOMAIN AND KOW MOTIFS-CONTAINING PROTEIN"/>
    <property type="match status" value="1"/>
</dbReference>
<proteinExistence type="predicted"/>
<name>A0AAU9MXJ5_9ASTR</name>
<evidence type="ECO:0000313" key="5">
    <source>
        <dbReference type="EMBL" id="CAH1432549.1"/>
    </source>
</evidence>
<dbReference type="GO" id="GO:0000398">
    <property type="term" value="P:mRNA splicing, via spliceosome"/>
    <property type="evidence" value="ECO:0007669"/>
    <property type="project" value="InterPro"/>
</dbReference>
<dbReference type="PANTHER" id="PTHR15818">
    <property type="entry name" value="G PATCH AND KOW-CONTAINING"/>
    <property type="match status" value="1"/>
</dbReference>